<dbReference type="FunFam" id="2.70.70.10:FF:000006">
    <property type="entry name" value="M23 family peptidase"/>
    <property type="match status" value="1"/>
</dbReference>
<sequence length="309" mass="33629">MLKLKKSTTGRIFGLVASRNIAIGGMVLASAALLFGGWGVYSVLQTSQLTLALKQTQVALDYAQLNKTQALADLQRKLDADQQKMALYARTLGQMQARISRLDQLGSKLVDVASLDRSAFDFGLEPAFGGPREQNSDLMNVEAGLHETMQHLDGRLHQLGAQLTAVDYILEKKSSAKSARPHAWPTEGGWISSRFGARIDPFTGNPAQHNGVDIANRYGAPVLAASRGVVIFAGKMPDYGYVVDIEHGHGFKTRYGHMGSTAVNIGDIVKHNQLLGRIGSTGHSTGPHLHYEVRRYDKVVNPRSFLPRG</sequence>
<dbReference type="Proteomes" id="UP000231701">
    <property type="component" value="Chromosome"/>
</dbReference>
<reference evidence="3 4" key="1">
    <citation type="submission" date="2016-12" db="EMBL/GenBank/DDBJ databases">
        <title>Isolation and genomic insights into novel planktonic Zetaproteobacteria from stratified waters of the Chesapeake Bay.</title>
        <authorList>
            <person name="McAllister S.M."/>
            <person name="Kato S."/>
            <person name="Chan C.S."/>
            <person name="Chiu B.K."/>
            <person name="Field E.K."/>
        </authorList>
    </citation>
    <scope>NUCLEOTIDE SEQUENCE [LARGE SCALE GENOMIC DNA]</scope>
    <source>
        <strain evidence="3 4">CP-5</strain>
    </source>
</reference>
<keyword evidence="1" id="KW-0812">Transmembrane</keyword>
<organism evidence="3 4">
    <name type="scientific">Mariprofundus aestuarium</name>
    <dbReference type="NCBI Taxonomy" id="1921086"/>
    <lineage>
        <taxon>Bacteria</taxon>
        <taxon>Pseudomonadati</taxon>
        <taxon>Pseudomonadota</taxon>
        <taxon>Candidatius Mariprofundia</taxon>
        <taxon>Mariprofundales</taxon>
        <taxon>Mariprofundaceae</taxon>
        <taxon>Mariprofundus</taxon>
    </lineage>
</organism>
<dbReference type="KEGG" id="maes:Ga0123461_2112"/>
<keyword evidence="1" id="KW-1133">Transmembrane helix</keyword>
<protein>
    <submittedName>
        <fullName evidence="3">Peptidase family M23</fullName>
    </submittedName>
</protein>
<accession>A0A2K8KZS6</accession>
<dbReference type="PANTHER" id="PTHR21666:SF270">
    <property type="entry name" value="MUREIN HYDROLASE ACTIVATOR ENVC"/>
    <property type="match status" value="1"/>
</dbReference>
<gene>
    <name evidence="3" type="ORF">Ga0123461_2112</name>
</gene>
<feature type="domain" description="M23ase beta-sheet core" evidence="2">
    <location>
        <begin position="208"/>
        <end position="302"/>
    </location>
</feature>
<dbReference type="Pfam" id="PF01551">
    <property type="entry name" value="Peptidase_M23"/>
    <property type="match status" value="1"/>
</dbReference>
<evidence type="ECO:0000256" key="1">
    <source>
        <dbReference type="SAM" id="Phobius"/>
    </source>
</evidence>
<dbReference type="EMBL" id="CP018799">
    <property type="protein sequence ID" value="ATX80518.1"/>
    <property type="molecule type" value="Genomic_DNA"/>
</dbReference>
<keyword evidence="4" id="KW-1185">Reference proteome</keyword>
<evidence type="ECO:0000313" key="3">
    <source>
        <dbReference type="EMBL" id="ATX80518.1"/>
    </source>
</evidence>
<evidence type="ECO:0000259" key="2">
    <source>
        <dbReference type="Pfam" id="PF01551"/>
    </source>
</evidence>
<dbReference type="AlphaFoldDB" id="A0A2K8KZS6"/>
<feature type="transmembrane region" description="Helical" evidence="1">
    <location>
        <begin position="21"/>
        <end position="41"/>
    </location>
</feature>
<dbReference type="PANTHER" id="PTHR21666">
    <property type="entry name" value="PEPTIDASE-RELATED"/>
    <property type="match status" value="1"/>
</dbReference>
<keyword evidence="1" id="KW-0472">Membrane</keyword>
<dbReference type="InterPro" id="IPR050570">
    <property type="entry name" value="Cell_wall_metabolism_enzyme"/>
</dbReference>
<dbReference type="Gene3D" id="2.70.70.10">
    <property type="entry name" value="Glucose Permease (Domain IIA)"/>
    <property type="match status" value="1"/>
</dbReference>
<dbReference type="CDD" id="cd12797">
    <property type="entry name" value="M23_peptidase"/>
    <property type="match status" value="1"/>
</dbReference>
<dbReference type="InterPro" id="IPR011055">
    <property type="entry name" value="Dup_hybrid_motif"/>
</dbReference>
<dbReference type="RefSeq" id="WP_232710163.1">
    <property type="nucleotide sequence ID" value="NZ_CP018799.1"/>
</dbReference>
<dbReference type="SUPFAM" id="SSF51261">
    <property type="entry name" value="Duplicated hybrid motif"/>
    <property type="match status" value="1"/>
</dbReference>
<proteinExistence type="predicted"/>
<dbReference type="InterPro" id="IPR016047">
    <property type="entry name" value="M23ase_b-sheet_dom"/>
</dbReference>
<dbReference type="GO" id="GO:0004222">
    <property type="term" value="F:metalloendopeptidase activity"/>
    <property type="evidence" value="ECO:0007669"/>
    <property type="project" value="TreeGrafter"/>
</dbReference>
<name>A0A2K8KZS6_MARES</name>
<evidence type="ECO:0000313" key="4">
    <source>
        <dbReference type="Proteomes" id="UP000231701"/>
    </source>
</evidence>